<dbReference type="Gene3D" id="1.20.1250.20">
    <property type="entry name" value="MFS general substrate transporter like domains"/>
    <property type="match status" value="1"/>
</dbReference>
<feature type="transmembrane region" description="Helical" evidence="7">
    <location>
        <begin position="214"/>
        <end position="233"/>
    </location>
</feature>
<feature type="transmembrane region" description="Helical" evidence="7">
    <location>
        <begin position="434"/>
        <end position="463"/>
    </location>
</feature>
<evidence type="ECO:0000256" key="1">
    <source>
        <dbReference type="ARBA" id="ARBA00004141"/>
    </source>
</evidence>
<dbReference type="GO" id="GO:0043266">
    <property type="term" value="P:regulation of potassium ion transport"/>
    <property type="evidence" value="ECO:0007669"/>
    <property type="project" value="TreeGrafter"/>
</dbReference>
<feature type="transmembrane region" description="Helical" evidence="7">
    <location>
        <begin position="666"/>
        <end position="686"/>
    </location>
</feature>
<evidence type="ECO:0000256" key="6">
    <source>
        <dbReference type="ARBA" id="ARBA00023180"/>
    </source>
</evidence>
<organism evidence="8 9">
    <name type="scientific">Trichuris suis</name>
    <name type="common">pig whipworm</name>
    <dbReference type="NCBI Taxonomy" id="68888"/>
    <lineage>
        <taxon>Eukaryota</taxon>
        <taxon>Metazoa</taxon>
        <taxon>Ecdysozoa</taxon>
        <taxon>Nematoda</taxon>
        <taxon>Enoplea</taxon>
        <taxon>Dorylaimia</taxon>
        <taxon>Trichinellida</taxon>
        <taxon>Trichuridae</taxon>
        <taxon>Trichuris</taxon>
    </lineage>
</organism>
<feature type="transmembrane region" description="Helical" evidence="7">
    <location>
        <begin position="564"/>
        <end position="581"/>
    </location>
</feature>
<name>A0A085M477_9BILA</name>
<comment type="similarity">
    <text evidence="2">Belongs to the unc-93 family.</text>
</comment>
<evidence type="ECO:0008006" key="10">
    <source>
        <dbReference type="Google" id="ProtNLM"/>
    </source>
</evidence>
<dbReference type="EMBL" id="KL363233">
    <property type="protein sequence ID" value="KFD52023.1"/>
    <property type="molecule type" value="Genomic_DNA"/>
</dbReference>
<proteinExistence type="inferred from homology"/>
<dbReference type="FunFam" id="1.20.1250.20:FF:000290">
    <property type="entry name" value="Unc-93 homolog A"/>
    <property type="match status" value="1"/>
</dbReference>
<dbReference type="GO" id="GO:0006937">
    <property type="term" value="P:regulation of muscle contraction"/>
    <property type="evidence" value="ECO:0007669"/>
    <property type="project" value="TreeGrafter"/>
</dbReference>
<dbReference type="GO" id="GO:0015459">
    <property type="term" value="F:potassium channel regulator activity"/>
    <property type="evidence" value="ECO:0007669"/>
    <property type="project" value="TreeGrafter"/>
</dbReference>
<keyword evidence="4 7" id="KW-1133">Transmembrane helix</keyword>
<evidence type="ECO:0000256" key="3">
    <source>
        <dbReference type="ARBA" id="ARBA00022692"/>
    </source>
</evidence>
<dbReference type="GO" id="GO:0055120">
    <property type="term" value="C:striated muscle dense body"/>
    <property type="evidence" value="ECO:0007669"/>
    <property type="project" value="TreeGrafter"/>
</dbReference>
<feature type="transmembrane region" description="Helical" evidence="7">
    <location>
        <begin position="501"/>
        <end position="528"/>
    </location>
</feature>
<evidence type="ECO:0000313" key="8">
    <source>
        <dbReference type="EMBL" id="KFD52023.1"/>
    </source>
</evidence>
<evidence type="ECO:0000313" key="9">
    <source>
        <dbReference type="Proteomes" id="UP000030764"/>
    </source>
</evidence>
<comment type="subcellular location">
    <subcellularLocation>
        <location evidence="1">Membrane</location>
        <topology evidence="1">Multi-pass membrane protein</topology>
    </subcellularLocation>
</comment>
<dbReference type="InterPro" id="IPR051951">
    <property type="entry name" value="UNC-93_regulatory"/>
</dbReference>
<evidence type="ECO:0000256" key="2">
    <source>
        <dbReference type="ARBA" id="ARBA00009172"/>
    </source>
</evidence>
<dbReference type="Proteomes" id="UP000030764">
    <property type="component" value="Unassembled WGS sequence"/>
</dbReference>
<keyword evidence="3 7" id="KW-0812">Transmembrane</keyword>
<dbReference type="InterPro" id="IPR036259">
    <property type="entry name" value="MFS_trans_sf"/>
</dbReference>
<reference evidence="8 9" key="1">
    <citation type="journal article" date="2014" name="Nat. Genet.">
        <title>Genome and transcriptome of the porcine whipworm Trichuris suis.</title>
        <authorList>
            <person name="Jex A.R."/>
            <person name="Nejsum P."/>
            <person name="Schwarz E.M."/>
            <person name="Hu L."/>
            <person name="Young N.D."/>
            <person name="Hall R.S."/>
            <person name="Korhonen P.K."/>
            <person name="Liao S."/>
            <person name="Thamsborg S."/>
            <person name="Xia J."/>
            <person name="Xu P."/>
            <person name="Wang S."/>
            <person name="Scheerlinck J.P."/>
            <person name="Hofmann A."/>
            <person name="Sternberg P.W."/>
            <person name="Wang J."/>
            <person name="Gasser R.B."/>
        </authorList>
    </citation>
    <scope>NUCLEOTIDE SEQUENCE [LARGE SCALE GENOMIC DNA]</scope>
    <source>
        <strain evidence="8">DCEP-RM93M</strain>
    </source>
</reference>
<protein>
    <recommendedName>
        <fullName evidence="10">Potassium channel regulatory protein unc-93</fullName>
    </recommendedName>
</protein>
<sequence length="711" mass="80294">MYELNAGRLQKDQLHWNGNRQRFPLARESTATESSNDFTTATENSLPTLDLEDVKRCPVHGSFYRRMYANGKPSAPQLQDRAFIGQGPISKRRAPKLDASQRSTNGADQMAWIRATIDHAREDYWKSQILRKRLRAAIPVEELERRETEKWTVMRNLITISVAFLFICSAYIGLQNLQTSINGDENLGFISLCCVYMGTIVSCLFTPGYLLNRIGCKMTMIVSLFIYSLYMLINFRTTWYSLLPGSLAMGFASAPLWAAKSAYLTETGIHYAELNFESPNIVMVRFFGIFYLVVHMGQVFGNLISSWILKASESDNPLPPRLDAVDHTCGQYFTDVFHLSPTAARNLRRPPITVIRSLCGVYFCCILVALMVLSLFLNQLRKDMSNTRVKPRFNLEVWRTTIKQLQKPKTLLLIPLSIFSGMERAFISADFSKGYVGCCLGISNIGSVLTCFGVCNAICSVLFGPLIQLFGRMPLFTFGAVVDMLMIFTLLIWPPNPEDTILFYVVAATWGMADGVWNTQIHSLWIVLFNQNLEVAAANFRLWDSVGFLIALIYHAIFPMTVKLYILLAFLLFGMLGYILLESWEHIAIHVINGKHYLADFKKKLISIYAERPSSNSSSSSRANSAAAISRTVSESSVTWSSLAKSARSVDDKYFFDWNCLSSSRICLPVNVVRAFFFFGFLSWLFGEQQSNLAKLPTDASPKILKVVLFH</sequence>
<feature type="transmembrane region" description="Helical" evidence="7">
    <location>
        <begin position="286"/>
        <end position="309"/>
    </location>
</feature>
<feature type="transmembrane region" description="Helical" evidence="7">
    <location>
        <begin position="153"/>
        <end position="174"/>
    </location>
</feature>
<keyword evidence="9" id="KW-1185">Reference proteome</keyword>
<dbReference type="InterPro" id="IPR010291">
    <property type="entry name" value="Ion_channel_UNC-93"/>
</dbReference>
<gene>
    <name evidence="8" type="ORF">M513_07155</name>
</gene>
<accession>A0A085M477</accession>
<dbReference type="PANTHER" id="PTHR19444">
    <property type="entry name" value="UNC-93 RELATED"/>
    <property type="match status" value="1"/>
</dbReference>
<feature type="transmembrane region" description="Helical" evidence="7">
    <location>
        <begin position="475"/>
        <end position="495"/>
    </location>
</feature>
<dbReference type="GO" id="GO:0005886">
    <property type="term" value="C:plasma membrane"/>
    <property type="evidence" value="ECO:0007669"/>
    <property type="project" value="TreeGrafter"/>
</dbReference>
<dbReference type="PANTHER" id="PTHR19444:SF13">
    <property type="entry name" value="PROTEIN UNC-93 HOMOLOG A"/>
    <property type="match status" value="1"/>
</dbReference>
<dbReference type="Pfam" id="PF05978">
    <property type="entry name" value="UNC-93"/>
    <property type="match status" value="1"/>
</dbReference>
<feature type="transmembrane region" description="Helical" evidence="7">
    <location>
        <begin position="540"/>
        <end position="558"/>
    </location>
</feature>
<keyword evidence="5 7" id="KW-0472">Membrane</keyword>
<dbReference type="SUPFAM" id="SSF103473">
    <property type="entry name" value="MFS general substrate transporter"/>
    <property type="match status" value="1"/>
</dbReference>
<evidence type="ECO:0000256" key="7">
    <source>
        <dbReference type="SAM" id="Phobius"/>
    </source>
</evidence>
<evidence type="ECO:0000256" key="5">
    <source>
        <dbReference type="ARBA" id="ARBA00023136"/>
    </source>
</evidence>
<keyword evidence="6" id="KW-0325">Glycoprotein</keyword>
<feature type="transmembrane region" description="Helical" evidence="7">
    <location>
        <begin position="354"/>
        <end position="377"/>
    </location>
</feature>
<dbReference type="AlphaFoldDB" id="A0A085M477"/>
<feature type="transmembrane region" description="Helical" evidence="7">
    <location>
        <begin position="186"/>
        <end position="207"/>
    </location>
</feature>
<evidence type="ECO:0000256" key="4">
    <source>
        <dbReference type="ARBA" id="ARBA00022989"/>
    </source>
</evidence>